<dbReference type="GO" id="GO:0005506">
    <property type="term" value="F:iron ion binding"/>
    <property type="evidence" value="ECO:0007669"/>
    <property type="project" value="InterPro"/>
</dbReference>
<dbReference type="InterPro" id="IPR036396">
    <property type="entry name" value="Cyt_P450_sf"/>
</dbReference>
<dbReference type="SUPFAM" id="SSF48264">
    <property type="entry name" value="Cytochrome P450"/>
    <property type="match status" value="1"/>
</dbReference>
<dbReference type="GO" id="GO:0004497">
    <property type="term" value="F:monooxygenase activity"/>
    <property type="evidence" value="ECO:0007669"/>
    <property type="project" value="InterPro"/>
</dbReference>
<accession>A0A381R0C3</accession>
<name>A0A381R0C3_9ZZZZ</name>
<dbReference type="PANTHER" id="PTHR46696:SF1">
    <property type="entry name" value="CYTOCHROME P450 YJIB-RELATED"/>
    <property type="match status" value="1"/>
</dbReference>
<dbReference type="GO" id="GO:0020037">
    <property type="term" value="F:heme binding"/>
    <property type="evidence" value="ECO:0007669"/>
    <property type="project" value="InterPro"/>
</dbReference>
<dbReference type="InterPro" id="IPR001128">
    <property type="entry name" value="Cyt_P450"/>
</dbReference>
<organism evidence="2">
    <name type="scientific">marine metagenome</name>
    <dbReference type="NCBI Taxonomy" id="408172"/>
    <lineage>
        <taxon>unclassified sequences</taxon>
        <taxon>metagenomes</taxon>
        <taxon>ecological metagenomes</taxon>
    </lineage>
</organism>
<comment type="similarity">
    <text evidence="1">Belongs to the cytochrome P450 family.</text>
</comment>
<evidence type="ECO:0000256" key="1">
    <source>
        <dbReference type="ARBA" id="ARBA00010617"/>
    </source>
</evidence>
<dbReference type="GO" id="GO:0016705">
    <property type="term" value="F:oxidoreductase activity, acting on paired donors, with incorporation or reduction of molecular oxygen"/>
    <property type="evidence" value="ECO:0007669"/>
    <property type="project" value="InterPro"/>
</dbReference>
<dbReference type="AlphaFoldDB" id="A0A381R0C3"/>
<dbReference type="PRINTS" id="PR00359">
    <property type="entry name" value="BP450"/>
</dbReference>
<proteinExistence type="inferred from homology"/>
<dbReference type="EMBL" id="UINC01001546">
    <property type="protein sequence ID" value="SUZ83337.1"/>
    <property type="molecule type" value="Genomic_DNA"/>
</dbReference>
<dbReference type="InterPro" id="IPR002397">
    <property type="entry name" value="Cyt_P450_B"/>
</dbReference>
<dbReference type="Pfam" id="PF00067">
    <property type="entry name" value="p450"/>
    <property type="match status" value="1"/>
</dbReference>
<gene>
    <name evidence="2" type="ORF">METZ01_LOCUS36191</name>
</gene>
<evidence type="ECO:0000313" key="2">
    <source>
        <dbReference type="EMBL" id="SUZ83337.1"/>
    </source>
</evidence>
<reference evidence="2" key="1">
    <citation type="submission" date="2018-05" db="EMBL/GenBank/DDBJ databases">
        <authorList>
            <person name="Lanie J.A."/>
            <person name="Ng W.-L."/>
            <person name="Kazmierczak K.M."/>
            <person name="Andrzejewski T.M."/>
            <person name="Davidsen T.M."/>
            <person name="Wayne K.J."/>
            <person name="Tettelin H."/>
            <person name="Glass J.I."/>
            <person name="Rusch D."/>
            <person name="Podicherti R."/>
            <person name="Tsui H.-C.T."/>
            <person name="Winkler M.E."/>
        </authorList>
    </citation>
    <scope>NUCLEOTIDE SEQUENCE</scope>
</reference>
<sequence>MFAGNDTTTNLIRNEMLALLQNLDQLWLLQGNAGLIGLATEGLSRYDNPVQETARMVNVHIEIGGKVIKAGELVMLCYTSVNRDPKQLEDPNRLNMTRAVNRHSAFAQGIHHCLGFVWPVRNIR</sequence>
<protein>
    <recommendedName>
        <fullName evidence="3">Cytochrome P450</fullName>
    </recommendedName>
</protein>
<evidence type="ECO:0008006" key="3">
    <source>
        <dbReference type="Google" id="ProtNLM"/>
    </source>
</evidence>
<dbReference type="Gene3D" id="1.10.630.10">
    <property type="entry name" value="Cytochrome P450"/>
    <property type="match status" value="1"/>
</dbReference>
<dbReference type="PANTHER" id="PTHR46696">
    <property type="entry name" value="P450, PUTATIVE (EUROFUNG)-RELATED"/>
    <property type="match status" value="1"/>
</dbReference>